<evidence type="ECO:0000256" key="4">
    <source>
        <dbReference type="ARBA" id="ARBA00022737"/>
    </source>
</evidence>
<keyword evidence="8 12" id="KW-0472">Membrane</keyword>
<keyword evidence="4" id="KW-0677">Repeat</keyword>
<name>A0AA85B805_9TREM</name>
<accession>A0AA85B805</accession>
<keyword evidence="3 12" id="KW-0812">Transmembrane</keyword>
<dbReference type="PROSITE" id="PS50088">
    <property type="entry name" value="ANK_REPEAT"/>
    <property type="match status" value="1"/>
</dbReference>
<keyword evidence="7" id="KW-0406">Ion transport</keyword>
<reference evidence="15" key="1">
    <citation type="submission" date="2023-11" db="UniProtKB">
        <authorList>
            <consortium name="WormBaseParasite"/>
        </authorList>
    </citation>
    <scope>IDENTIFICATION</scope>
</reference>
<evidence type="ECO:0000256" key="8">
    <source>
        <dbReference type="ARBA" id="ARBA00023136"/>
    </source>
</evidence>
<feature type="region of interest" description="Disordered" evidence="11">
    <location>
        <begin position="1129"/>
        <end position="1161"/>
    </location>
</feature>
<feature type="region of interest" description="Disordered" evidence="11">
    <location>
        <begin position="1"/>
        <end position="23"/>
    </location>
</feature>
<feature type="transmembrane region" description="Helical" evidence="12">
    <location>
        <begin position="447"/>
        <end position="470"/>
    </location>
</feature>
<comment type="subcellular location">
    <subcellularLocation>
        <location evidence="1">Membrane</location>
        <topology evidence="1">Multi-pass membrane protein</topology>
    </subcellularLocation>
</comment>
<feature type="transmembrane region" description="Helical" evidence="12">
    <location>
        <begin position="506"/>
        <end position="525"/>
    </location>
</feature>
<dbReference type="AlphaFoldDB" id="A0AA85B805"/>
<dbReference type="Pfam" id="PF00520">
    <property type="entry name" value="Ion_trans"/>
    <property type="match status" value="1"/>
</dbReference>
<dbReference type="SUPFAM" id="SSF48403">
    <property type="entry name" value="Ankyrin repeat"/>
    <property type="match status" value="1"/>
</dbReference>
<dbReference type="GO" id="GO:0005886">
    <property type="term" value="C:plasma membrane"/>
    <property type="evidence" value="ECO:0007669"/>
    <property type="project" value="TreeGrafter"/>
</dbReference>
<evidence type="ECO:0000256" key="9">
    <source>
        <dbReference type="ARBA" id="ARBA00023303"/>
    </source>
</evidence>
<keyword evidence="6 10" id="KW-0040">ANK repeat</keyword>
<protein>
    <recommendedName>
        <fullName evidence="13">Transient receptor ion channel domain-containing protein</fullName>
    </recommendedName>
</protein>
<dbReference type="InterPro" id="IPR005821">
    <property type="entry name" value="Ion_trans_dom"/>
</dbReference>
<dbReference type="InterPro" id="IPR036770">
    <property type="entry name" value="Ankyrin_rpt-contain_sf"/>
</dbReference>
<evidence type="ECO:0000256" key="11">
    <source>
        <dbReference type="SAM" id="MobiDB-lite"/>
    </source>
</evidence>
<dbReference type="WBParaSite" id="SMTH1_3420.1">
    <property type="protein sequence ID" value="SMTH1_3420.1"/>
    <property type="gene ID" value="SMTH1_3420"/>
</dbReference>
<feature type="transmembrane region" description="Helical" evidence="12">
    <location>
        <begin position="671"/>
        <end position="692"/>
    </location>
</feature>
<dbReference type="GO" id="GO:0051480">
    <property type="term" value="P:regulation of cytosolic calcium ion concentration"/>
    <property type="evidence" value="ECO:0007669"/>
    <property type="project" value="TreeGrafter"/>
</dbReference>
<dbReference type="GO" id="GO:0070679">
    <property type="term" value="F:inositol 1,4,5 trisphosphate binding"/>
    <property type="evidence" value="ECO:0007669"/>
    <property type="project" value="TreeGrafter"/>
</dbReference>
<feature type="transmembrane region" description="Helical" evidence="12">
    <location>
        <begin position="415"/>
        <end position="435"/>
    </location>
</feature>
<dbReference type="PANTHER" id="PTHR10117:SF54">
    <property type="entry name" value="TRANSIENT RECEPTOR POTENTIAL-GAMMA PROTEIN"/>
    <property type="match status" value="1"/>
</dbReference>
<proteinExistence type="predicted"/>
<evidence type="ECO:0000256" key="5">
    <source>
        <dbReference type="ARBA" id="ARBA00022989"/>
    </source>
</evidence>
<evidence type="ECO:0000256" key="2">
    <source>
        <dbReference type="ARBA" id="ARBA00022448"/>
    </source>
</evidence>
<sequence>MSLHNNIYSNESSQLNNSSQCNNSHSVGLSQYKPYLNMITNYEFHNRFPQSQSKEVLKQYSGEFESLGDETRFYQGYQLSMSDLKKATTASKQTAGCLFTNFEDVRLTDEERVYLNAAATGDIGIIRMSLEDTDESTDFNVNCVDYMGRNALHLAVDSENTEVMELLLDKLSFECIEEALLHAISKGHPKLVRVIIEHPNYQAGEDQIKRMDSRNAFFRTTEKSQFSPDITPLILSAHYNNHEMVQMFLSRNHTIDKPHSISCQCNDCQVRQDYDSLKRSRSRLNAYRALASPAYMALSSPDPIMTTFQLRQEMMKLAEIEKEFKKEYLMLVEKCMNFACEMMDLCRGTQEVEAVISDFLEDGTNIRDPLGRLRLAIRFEEKKFVAHPNCQQYLTSIWYGSETAFLQSWSLIRKIGLSIAATPLLPLFCLIYIILPTSNIARSMRCPAAKFATHVVSHFLFLILLAAATFRLEENYDALLDEQMLGTGDEETIRQWVQKNFRPSKAIITHVQICIVLWVAGLLLADIKHIYFAGFRSYICNAYNLLNFCILSMYIGSYTLRIIVDRWVRESDLFFNATTQVNFLLQTNNSILVHQMVQNWTQSCHHDKSYFITASRFRWKYDDPEIVSDVMFAVANVVSFARTTYLMPAFEALGPLQISFTRMLTDITRFMVLYLLVLFAFMVGLHNLYWYYGLQTFKTYDEVTNTTQTLVATEMFEGLRHTLYSLFWSMFSQVSISKLPIRKPDMTDLHILYLTTTDQAEHKYTDGMIDTDSPTTIVDSVGMVLFAVYHGIIIIVLVNMLIAMMSHSFESIQEDCDVEWKFARTQLWLNYIDNGSTLPVPFNVIPTPHSVANAIKFMRNIFKDEVGFVSGNIRSTDFVKVRRDKVVKDKDLTIQETSHSDIMQRLVRRYLFKMERENDDKEKYKELPYVRTEDMTGNMEAFLNAYGDPNQTVQFADAEEFPPSVTAIGGRTTYENPQNPYQLSVQSGAPTINTSQPSSKRLKKQTYSAGRRCSSSVGNMTIGGAGCLLGGLNLQLPQLDAIQRMQKILDMRLQNLQAQSDQLNYASGNARIKEEISHVRQLMSESQKALSCIVKAVSQMQDQVVQLNTNMEQWILAQASGREIRTVFMEERKSSTKSQRDRHRRDRRERDREWESLVREA</sequence>
<dbReference type="PANTHER" id="PTHR10117">
    <property type="entry name" value="TRANSIENT RECEPTOR POTENTIAL CHANNEL"/>
    <property type="match status" value="1"/>
</dbReference>
<dbReference type="InterPro" id="IPR013555">
    <property type="entry name" value="TRP_dom"/>
</dbReference>
<keyword evidence="9" id="KW-0407">Ion channel</keyword>
<dbReference type="SMART" id="SM00248">
    <property type="entry name" value="ANK"/>
    <property type="match status" value="2"/>
</dbReference>
<feature type="repeat" description="ANK" evidence="10">
    <location>
        <begin position="147"/>
        <end position="170"/>
    </location>
</feature>
<evidence type="ECO:0000256" key="10">
    <source>
        <dbReference type="PROSITE-ProRule" id="PRU00023"/>
    </source>
</evidence>
<dbReference type="Proteomes" id="UP000050791">
    <property type="component" value="Unassembled WGS sequence"/>
</dbReference>
<dbReference type="SMART" id="SM01420">
    <property type="entry name" value="TRP_2"/>
    <property type="match status" value="1"/>
</dbReference>
<dbReference type="GO" id="GO:0015279">
    <property type="term" value="F:store-operated calcium channel activity"/>
    <property type="evidence" value="ECO:0007669"/>
    <property type="project" value="TreeGrafter"/>
</dbReference>
<organism evidence="14 15">
    <name type="scientific">Schistosoma mattheei</name>
    <dbReference type="NCBI Taxonomy" id="31246"/>
    <lineage>
        <taxon>Eukaryota</taxon>
        <taxon>Metazoa</taxon>
        <taxon>Spiralia</taxon>
        <taxon>Lophotrochozoa</taxon>
        <taxon>Platyhelminthes</taxon>
        <taxon>Trematoda</taxon>
        <taxon>Digenea</taxon>
        <taxon>Strigeidida</taxon>
        <taxon>Schistosomatoidea</taxon>
        <taxon>Schistosomatidae</taxon>
        <taxon>Schistosoma</taxon>
    </lineage>
</organism>
<evidence type="ECO:0000313" key="15">
    <source>
        <dbReference type="WBParaSite" id="SMTH1_3420.1"/>
    </source>
</evidence>
<evidence type="ECO:0000256" key="3">
    <source>
        <dbReference type="ARBA" id="ARBA00022692"/>
    </source>
</evidence>
<feature type="compositionally biased region" description="Basic and acidic residues" evidence="11">
    <location>
        <begin position="1148"/>
        <end position="1161"/>
    </location>
</feature>
<feature type="compositionally biased region" description="Low complexity" evidence="11">
    <location>
        <begin position="9"/>
        <end position="23"/>
    </location>
</feature>
<keyword evidence="2" id="KW-0813">Transport</keyword>
<feature type="transmembrane region" description="Helical" evidence="12">
    <location>
        <begin position="781"/>
        <end position="802"/>
    </location>
</feature>
<dbReference type="GO" id="GO:0034703">
    <property type="term" value="C:cation channel complex"/>
    <property type="evidence" value="ECO:0007669"/>
    <property type="project" value="TreeGrafter"/>
</dbReference>
<dbReference type="InterPro" id="IPR002153">
    <property type="entry name" value="TRPC_channel"/>
</dbReference>
<evidence type="ECO:0000313" key="14">
    <source>
        <dbReference type="Proteomes" id="UP000050791"/>
    </source>
</evidence>
<keyword evidence="5 12" id="KW-1133">Transmembrane helix</keyword>
<dbReference type="Pfam" id="PF12796">
    <property type="entry name" value="Ank_2"/>
    <property type="match status" value="1"/>
</dbReference>
<dbReference type="InterPro" id="IPR002110">
    <property type="entry name" value="Ankyrin_rpt"/>
</dbReference>
<dbReference type="PROSITE" id="PS50297">
    <property type="entry name" value="ANK_REP_REGION"/>
    <property type="match status" value="1"/>
</dbReference>
<evidence type="ECO:0000256" key="12">
    <source>
        <dbReference type="SAM" id="Phobius"/>
    </source>
</evidence>
<feature type="domain" description="Transient receptor ion channel" evidence="13">
    <location>
        <begin position="263"/>
        <end position="325"/>
    </location>
</feature>
<evidence type="ECO:0000256" key="7">
    <source>
        <dbReference type="ARBA" id="ARBA00023065"/>
    </source>
</evidence>
<dbReference type="PRINTS" id="PR01097">
    <property type="entry name" value="TRNSRECEPTRP"/>
</dbReference>
<dbReference type="Gene3D" id="1.25.40.20">
    <property type="entry name" value="Ankyrin repeat-containing domain"/>
    <property type="match status" value="1"/>
</dbReference>
<feature type="transmembrane region" description="Helical" evidence="12">
    <location>
        <begin position="545"/>
        <end position="564"/>
    </location>
</feature>
<evidence type="ECO:0000259" key="13">
    <source>
        <dbReference type="SMART" id="SM01420"/>
    </source>
</evidence>
<evidence type="ECO:0000256" key="6">
    <source>
        <dbReference type="ARBA" id="ARBA00023043"/>
    </source>
</evidence>
<dbReference type="Pfam" id="PF08344">
    <property type="entry name" value="TRP_2"/>
    <property type="match status" value="1"/>
</dbReference>
<evidence type="ECO:0000256" key="1">
    <source>
        <dbReference type="ARBA" id="ARBA00004141"/>
    </source>
</evidence>